<gene>
    <name evidence="4" type="ORF">DARMORV10_A06P32440.1</name>
</gene>
<dbReference type="InterPro" id="IPR050528">
    <property type="entry name" value="L-type_Lectin-RKs"/>
</dbReference>
<evidence type="ECO:0000313" key="4">
    <source>
        <dbReference type="EMBL" id="CAF2088212.1"/>
    </source>
</evidence>
<dbReference type="Proteomes" id="UP001295469">
    <property type="component" value="Chromosome A06"/>
</dbReference>
<feature type="domain" description="Protein kinase" evidence="3">
    <location>
        <begin position="1"/>
        <end position="61"/>
    </location>
</feature>
<organism evidence="4">
    <name type="scientific">Brassica napus</name>
    <name type="common">Rape</name>
    <dbReference type="NCBI Taxonomy" id="3708"/>
    <lineage>
        <taxon>Eukaryota</taxon>
        <taxon>Viridiplantae</taxon>
        <taxon>Streptophyta</taxon>
        <taxon>Embryophyta</taxon>
        <taxon>Tracheophyta</taxon>
        <taxon>Spermatophyta</taxon>
        <taxon>Magnoliopsida</taxon>
        <taxon>eudicotyledons</taxon>
        <taxon>Gunneridae</taxon>
        <taxon>Pentapetalae</taxon>
        <taxon>rosids</taxon>
        <taxon>malvids</taxon>
        <taxon>Brassicales</taxon>
        <taxon>Brassicaceae</taxon>
        <taxon>Brassiceae</taxon>
        <taxon>Brassica</taxon>
    </lineage>
</organism>
<name>A0A816SV37_BRANA</name>
<dbReference type="PROSITE" id="PS50011">
    <property type="entry name" value="PROTEIN_KINASE_DOM"/>
    <property type="match status" value="1"/>
</dbReference>
<dbReference type="GO" id="GO:0004672">
    <property type="term" value="F:protein kinase activity"/>
    <property type="evidence" value="ECO:0007669"/>
    <property type="project" value="InterPro"/>
</dbReference>
<dbReference type="InterPro" id="IPR000719">
    <property type="entry name" value="Prot_kinase_dom"/>
</dbReference>
<reference evidence="4" key="1">
    <citation type="submission" date="2021-01" db="EMBL/GenBank/DDBJ databases">
        <authorList>
            <consortium name="Genoscope - CEA"/>
            <person name="William W."/>
        </authorList>
    </citation>
    <scope>NUCLEOTIDE SEQUENCE</scope>
</reference>
<dbReference type="Gene3D" id="1.10.510.10">
    <property type="entry name" value="Transferase(Phosphotransferase) domain 1"/>
    <property type="match status" value="1"/>
</dbReference>
<dbReference type="AlphaFoldDB" id="A0A816SV37"/>
<dbReference type="SMR" id="A0A816SV37"/>
<evidence type="ECO:0000259" key="3">
    <source>
        <dbReference type="PROSITE" id="PS50011"/>
    </source>
</evidence>
<dbReference type="PANTHER" id="PTHR27007">
    <property type="match status" value="1"/>
</dbReference>
<accession>A0A816SV37</accession>
<dbReference type="GO" id="GO:0005524">
    <property type="term" value="F:ATP binding"/>
    <property type="evidence" value="ECO:0007669"/>
    <property type="project" value="UniProtKB-KW"/>
</dbReference>
<dbReference type="EMBL" id="HG994360">
    <property type="protein sequence ID" value="CAF2088212.1"/>
    <property type="molecule type" value="Genomic_DNA"/>
</dbReference>
<dbReference type="SUPFAM" id="SSF56112">
    <property type="entry name" value="Protein kinase-like (PK-like)"/>
    <property type="match status" value="1"/>
</dbReference>
<sequence length="61" mass="6769">MVPAVSLITFVPESLDSHLFGKKAHLTCAARCKISLGVASALFYLHEEWEQCIVHRDIKAS</sequence>
<proteinExistence type="predicted"/>
<keyword evidence="1" id="KW-0547">Nucleotide-binding</keyword>
<dbReference type="InterPro" id="IPR011009">
    <property type="entry name" value="Kinase-like_dom_sf"/>
</dbReference>
<evidence type="ECO:0000256" key="2">
    <source>
        <dbReference type="ARBA" id="ARBA00022840"/>
    </source>
</evidence>
<evidence type="ECO:0000256" key="1">
    <source>
        <dbReference type="ARBA" id="ARBA00022741"/>
    </source>
</evidence>
<keyword evidence="2" id="KW-0067">ATP-binding</keyword>
<protein>
    <submittedName>
        <fullName evidence="4">(rape) hypothetical protein</fullName>
    </submittedName>
</protein>